<dbReference type="AlphaFoldDB" id="A0A100Y9N2"/>
<dbReference type="STRING" id="936756.ATE80_02610"/>
<dbReference type="EMBL" id="LNSV01000004">
    <property type="protein sequence ID" value="KUH40212.1"/>
    <property type="molecule type" value="Genomic_DNA"/>
</dbReference>
<sequence length="59" mass="6448">MLPSPVRCRTAPGVLRVRVPRHRPGVPEAQPPLDWRRLRKLAAAVGRTAAGRPGPVPPR</sequence>
<reference evidence="1 2" key="1">
    <citation type="submission" date="2015-11" db="EMBL/GenBank/DDBJ databases">
        <title>Genome-wide analysis reveals the secondary metabolome in Streptomyces kanasensis ZX01.</title>
        <authorList>
            <person name="Zhang G."/>
            <person name="Han L."/>
            <person name="Feng J."/>
            <person name="Zhang X."/>
        </authorList>
    </citation>
    <scope>NUCLEOTIDE SEQUENCE [LARGE SCALE GENOMIC DNA]</scope>
    <source>
        <strain evidence="1 2">ZX01</strain>
    </source>
</reference>
<keyword evidence="2" id="KW-1185">Reference proteome</keyword>
<protein>
    <submittedName>
        <fullName evidence="1">Uncharacterized protein</fullName>
    </submittedName>
</protein>
<evidence type="ECO:0000313" key="1">
    <source>
        <dbReference type="EMBL" id="KUH40212.1"/>
    </source>
</evidence>
<evidence type="ECO:0000313" key="2">
    <source>
        <dbReference type="Proteomes" id="UP000054011"/>
    </source>
</evidence>
<name>A0A100Y9N2_9ACTN</name>
<proteinExistence type="predicted"/>
<accession>A0A100Y9N2</accession>
<comment type="caution">
    <text evidence="1">The sequence shown here is derived from an EMBL/GenBank/DDBJ whole genome shotgun (WGS) entry which is preliminary data.</text>
</comment>
<gene>
    <name evidence="1" type="ORF">ATE80_02610</name>
</gene>
<dbReference type="Proteomes" id="UP000054011">
    <property type="component" value="Unassembled WGS sequence"/>
</dbReference>
<organism evidence="1 2">
    <name type="scientific">Streptomyces kanasensis</name>
    <dbReference type="NCBI Taxonomy" id="936756"/>
    <lineage>
        <taxon>Bacteria</taxon>
        <taxon>Bacillati</taxon>
        <taxon>Actinomycetota</taxon>
        <taxon>Actinomycetes</taxon>
        <taxon>Kitasatosporales</taxon>
        <taxon>Streptomycetaceae</taxon>
        <taxon>Streptomyces</taxon>
    </lineage>
</organism>